<feature type="signal peptide" evidence="1">
    <location>
        <begin position="1"/>
        <end position="19"/>
    </location>
</feature>
<dbReference type="InterPro" id="IPR026444">
    <property type="entry name" value="Secre_tail"/>
</dbReference>
<dbReference type="NCBIfam" id="TIGR04183">
    <property type="entry name" value="Por_Secre_tail"/>
    <property type="match status" value="1"/>
</dbReference>
<keyword evidence="1" id="KW-0732">Signal</keyword>
<evidence type="ECO:0000256" key="1">
    <source>
        <dbReference type="SAM" id="SignalP"/>
    </source>
</evidence>
<gene>
    <name evidence="3" type="ORF">F3F73_09450</name>
</gene>
<dbReference type="RefSeq" id="WP_130059307.1">
    <property type="nucleotide sequence ID" value="NZ_JADNPJ010000011.1"/>
</dbReference>
<dbReference type="EMBL" id="VWMK01000007">
    <property type="protein sequence ID" value="KAA3766373.1"/>
    <property type="molecule type" value="Genomic_DNA"/>
</dbReference>
<dbReference type="Pfam" id="PF18962">
    <property type="entry name" value="Por_Secre_tail"/>
    <property type="match status" value="1"/>
</dbReference>
<sequence length="412" mass="44550">MKRCIISACLIMVCSLVFAQVKVGSDGKVAIGTDTAAPLSILSVNSKGEADSDIIIESTNSMALTAIHNPTERLTGWARGCNTGIALSPHTFNVGTLGSAYSHSALSSGRGFGLFGTAGNYTSGYNYGVLGMLYGTNNGAGIYGTSVHSDYGVPINGRYAGYFRGNVYVTGSIYSVLLTPATTSTNLSTLSAQSESEEGTMTKLSRLNTVQYNMQSPFKTAVPATFIATDTVAPAVQLSADEAQIYSRVHYGFIAQELKNEYPNLVYENEQGDLSINYIEMIPLLVQSIQELTVEINRLKSKSQSPLSRSVDEEDGEVEDGLMDKLESELFQNTPNPFSDNTVIKYVIPQDVQNANLLIYDMNGKQIEQFVLTQKGMGSIVLEGSHLEAGMYLYSLIVDSKVIDVKRMILTN</sequence>
<name>A0A7J4XKG3_9BACE</name>
<protein>
    <submittedName>
        <fullName evidence="3">T9SS type A sorting domain-containing protein</fullName>
    </submittedName>
</protein>
<feature type="domain" description="Secretion system C-terminal sorting" evidence="2">
    <location>
        <begin position="335"/>
        <end position="406"/>
    </location>
</feature>
<evidence type="ECO:0000259" key="2">
    <source>
        <dbReference type="Pfam" id="PF18962"/>
    </source>
</evidence>
<reference evidence="3 4" key="1">
    <citation type="journal article" date="2019" name="Nat. Med.">
        <title>A library of human gut bacterial isolates paired with longitudinal multiomics data enables mechanistic microbiome research.</title>
        <authorList>
            <person name="Poyet M."/>
            <person name="Groussin M."/>
            <person name="Gibbons S.M."/>
            <person name="Avila-Pacheco J."/>
            <person name="Jiang X."/>
            <person name="Kearney S.M."/>
            <person name="Perrotta A.R."/>
            <person name="Berdy B."/>
            <person name="Zhao S."/>
            <person name="Lieberman T.D."/>
            <person name="Swanson P.K."/>
            <person name="Smith M."/>
            <person name="Roesemann S."/>
            <person name="Alexander J.E."/>
            <person name="Rich S.A."/>
            <person name="Livny J."/>
            <person name="Vlamakis H."/>
            <person name="Clish C."/>
            <person name="Bullock K."/>
            <person name="Deik A."/>
            <person name="Scott J."/>
            <person name="Pierce K.A."/>
            <person name="Xavier R.J."/>
            <person name="Alm E.J."/>
        </authorList>
    </citation>
    <scope>NUCLEOTIDE SEQUENCE [LARGE SCALE GENOMIC DNA]</scope>
    <source>
        <strain evidence="3 4">BIOML-A10</strain>
    </source>
</reference>
<proteinExistence type="predicted"/>
<dbReference type="AlphaFoldDB" id="A0A7J4XKG3"/>
<evidence type="ECO:0000313" key="3">
    <source>
        <dbReference type="EMBL" id="KAA3766373.1"/>
    </source>
</evidence>
<organism evidence="3 4">
    <name type="scientific">Bacteroides salyersiae</name>
    <dbReference type="NCBI Taxonomy" id="291644"/>
    <lineage>
        <taxon>Bacteria</taxon>
        <taxon>Pseudomonadati</taxon>
        <taxon>Bacteroidota</taxon>
        <taxon>Bacteroidia</taxon>
        <taxon>Bacteroidales</taxon>
        <taxon>Bacteroidaceae</taxon>
        <taxon>Bacteroides</taxon>
    </lineage>
</organism>
<evidence type="ECO:0000313" key="4">
    <source>
        <dbReference type="Proteomes" id="UP000422221"/>
    </source>
</evidence>
<accession>A0A7J4XKG3</accession>
<feature type="chain" id="PRO_5029750759" evidence="1">
    <location>
        <begin position="20"/>
        <end position="412"/>
    </location>
</feature>
<comment type="caution">
    <text evidence="3">The sequence shown here is derived from an EMBL/GenBank/DDBJ whole genome shotgun (WGS) entry which is preliminary data.</text>
</comment>
<dbReference type="Proteomes" id="UP000422221">
    <property type="component" value="Unassembled WGS sequence"/>
</dbReference>